<sequence length="236" mass="26738">MQHNNTKATAAQINNLIAIAQAAPSEYAHDKAIYALWDIFGDYFMALVAKNSFLISSDFSLNGCSPKERKANLAGDAYMVFCKAVQDFDPTLKVPFEAFFAQKISWHMADEKRKNAKRDKQEKAESRLKKNDDEADSIIDNGDLNPFTGERNVLESDYEQCEIIDIIRHRLANSPKMLKAFDTMYEVSRNCDKYTDVEVAQALHCTRANTGKIKKNICKFLIDCGLEDECRLLMAA</sequence>
<feature type="compositionally biased region" description="Basic and acidic residues" evidence="1">
    <location>
        <begin position="111"/>
        <end position="132"/>
    </location>
</feature>
<dbReference type="GO" id="GO:0006352">
    <property type="term" value="P:DNA-templated transcription initiation"/>
    <property type="evidence" value="ECO:0007669"/>
    <property type="project" value="InterPro"/>
</dbReference>
<accession>A0A380S518</accession>
<evidence type="ECO:0000313" key="2">
    <source>
        <dbReference type="EMBL" id="SUQ24215.1"/>
    </source>
</evidence>
<proteinExistence type="predicted"/>
<gene>
    <name evidence="2" type="ORF">SAMN05661053_1610</name>
</gene>
<organism evidence="2 3">
    <name type="scientific">Fibrobacter succinogenes</name>
    <name type="common">Bacteroides succinogenes</name>
    <dbReference type="NCBI Taxonomy" id="833"/>
    <lineage>
        <taxon>Bacteria</taxon>
        <taxon>Pseudomonadati</taxon>
        <taxon>Fibrobacterota</taxon>
        <taxon>Fibrobacteria</taxon>
        <taxon>Fibrobacterales</taxon>
        <taxon>Fibrobacteraceae</taxon>
        <taxon>Fibrobacter</taxon>
    </lineage>
</organism>
<dbReference type="Proteomes" id="UP000255423">
    <property type="component" value="Unassembled WGS sequence"/>
</dbReference>
<protein>
    <submittedName>
        <fullName evidence="2">Uncharacterized protein</fullName>
    </submittedName>
</protein>
<dbReference type="GO" id="GO:0003700">
    <property type="term" value="F:DNA-binding transcription factor activity"/>
    <property type="evidence" value="ECO:0007669"/>
    <property type="project" value="InterPro"/>
</dbReference>
<reference evidence="2 3" key="1">
    <citation type="submission" date="2017-08" db="EMBL/GenBank/DDBJ databases">
        <authorList>
            <person name="de Groot N.N."/>
        </authorList>
    </citation>
    <scope>NUCLEOTIDE SEQUENCE [LARGE SCALE GENOMIC DNA]</scope>
    <source>
        <strain evidence="2 3">HM2</strain>
    </source>
</reference>
<dbReference type="InterPro" id="IPR013325">
    <property type="entry name" value="RNA_pol_sigma_r2"/>
</dbReference>
<dbReference type="SUPFAM" id="SSF88946">
    <property type="entry name" value="Sigma2 domain of RNA polymerase sigma factors"/>
    <property type="match status" value="1"/>
</dbReference>
<evidence type="ECO:0000313" key="3">
    <source>
        <dbReference type="Proteomes" id="UP000255423"/>
    </source>
</evidence>
<feature type="region of interest" description="Disordered" evidence="1">
    <location>
        <begin position="111"/>
        <end position="141"/>
    </location>
</feature>
<dbReference type="RefSeq" id="WP_109572765.1">
    <property type="nucleotide sequence ID" value="NZ_UHJL01000002.1"/>
</dbReference>
<dbReference type="EMBL" id="UHJL01000002">
    <property type="protein sequence ID" value="SUQ24215.1"/>
    <property type="molecule type" value="Genomic_DNA"/>
</dbReference>
<dbReference type="AlphaFoldDB" id="A0A380S518"/>
<evidence type="ECO:0000256" key="1">
    <source>
        <dbReference type="SAM" id="MobiDB-lite"/>
    </source>
</evidence>
<name>A0A380S518_FIBSU</name>